<keyword evidence="3" id="KW-1185">Reference proteome</keyword>
<feature type="compositionally biased region" description="Gly residues" evidence="1">
    <location>
        <begin position="65"/>
        <end position="88"/>
    </location>
</feature>
<organism evidence="2 3">
    <name type="scientific">Candidatus Magnetobacterium bavaricum</name>
    <dbReference type="NCBI Taxonomy" id="29290"/>
    <lineage>
        <taxon>Bacteria</taxon>
        <taxon>Pseudomonadati</taxon>
        <taxon>Nitrospirota</taxon>
        <taxon>Thermodesulfovibrionia</taxon>
        <taxon>Thermodesulfovibrionales</taxon>
        <taxon>Candidatus Magnetobacteriaceae</taxon>
        <taxon>Candidatus Magnetobacterium</taxon>
    </lineage>
</organism>
<reference evidence="2 3" key="1">
    <citation type="submission" date="2015-02" db="EMBL/GenBank/DDBJ databases">
        <title>Single-cell genomics of uncultivated deep-branching MTB reveals a conserved set of magnetosome genes.</title>
        <authorList>
            <person name="Kolinko S."/>
            <person name="Richter M."/>
            <person name="Glockner F.O."/>
            <person name="Brachmann A."/>
            <person name="Schuler D."/>
        </authorList>
    </citation>
    <scope>NUCLEOTIDE SEQUENCE [LARGE SCALE GENOMIC DNA]</scope>
    <source>
        <strain evidence="2">TM-1</strain>
    </source>
</reference>
<evidence type="ECO:0000313" key="2">
    <source>
        <dbReference type="EMBL" id="KJU83822.1"/>
    </source>
</evidence>
<comment type="caution">
    <text evidence="2">The sequence shown here is derived from an EMBL/GenBank/DDBJ whole genome shotgun (WGS) entry which is preliminary data.</text>
</comment>
<name>A0A0F3GPU2_9BACT</name>
<evidence type="ECO:0000256" key="1">
    <source>
        <dbReference type="SAM" id="MobiDB-lite"/>
    </source>
</evidence>
<dbReference type="EMBL" id="LACI01001711">
    <property type="protein sequence ID" value="KJU83822.1"/>
    <property type="molecule type" value="Genomic_DNA"/>
</dbReference>
<proteinExistence type="predicted"/>
<evidence type="ECO:0000313" key="3">
    <source>
        <dbReference type="Proteomes" id="UP000033423"/>
    </source>
</evidence>
<dbReference type="PATRIC" id="fig|29290.4.peg.5267"/>
<dbReference type="AlphaFoldDB" id="A0A0F3GPU2"/>
<sequence>MNPLRLDIQGGKEYLPFAKKKLRELKASMKERGISSDNRHIKLEGATIFVQSISYGDARIQSGGTRTGGGGFGNGSGDGSGDGSGGSNTGIIVDHNSTGHIRGGGGGGGNTDIFGVIPISPVGGGFFGRVGWRNSDPESAAGAYSGLITDNAGVDTTGRVYAKTTGGMDLIRIRALKKPFTLILIHIATTTDPFDTLGKDEYRVLTYQIITNQGSTIQLKPAEIKLKQLKIEDKGQNLVIQSSPREILATLPSIFSFNPLIDNTDAMERTWAAVDNLFGRKRLIGSAVAMMPTHTTATTGTGTPPTGAAGKAGLEYSYNARCNYILDPRDNTKVLSRDFRWKPTFLGFGLFYVGLMPYNGGRGRARNRWHIQYRDTTNGPWKLGGLIGEDYETPNPFADGYSWKFHVPIAALSPTQALVKTVRKEQTYSIFGARVVTIDIEIGILRRCSDEKRTGTFPFLCERGLTSYYEDLHMGSVPIEELTYQEHAEKYPTIFIEHWMVKHIVAQKAWCGDWPNYLVGFLADLKISGSAGIALPPLRMYYDGKTIHPAYAEGHFRSQNKGTRELHVLMYDNINADETFIVFYTYTELNVTAEGYYEPGVMIVHQSTNSANTYYKMAYRLKGGGVTKVVLTSGTNSINAVSCQIYKGLIAYTYRLYENNIFKHRVIGIINIASGQRDEFLSYDDEPQLAGFPLSGLAAIGMA</sequence>
<dbReference type="Proteomes" id="UP000033423">
    <property type="component" value="Unassembled WGS sequence"/>
</dbReference>
<accession>A0A0F3GPU2</accession>
<gene>
    <name evidence="2" type="ORF">MBAV_003982</name>
</gene>
<protein>
    <submittedName>
        <fullName evidence="2">Uncharacterized protein</fullName>
    </submittedName>
</protein>
<feature type="region of interest" description="Disordered" evidence="1">
    <location>
        <begin position="60"/>
        <end position="105"/>
    </location>
</feature>